<dbReference type="SUPFAM" id="SSF53671">
    <property type="entry name" value="Aspartate/ornithine carbamoyltransferase"/>
    <property type="match status" value="1"/>
</dbReference>
<dbReference type="GO" id="GO:0005737">
    <property type="term" value="C:cytoplasm"/>
    <property type="evidence" value="ECO:0007669"/>
    <property type="project" value="UniProtKB-SubCell"/>
</dbReference>
<dbReference type="PROSITE" id="PS00097">
    <property type="entry name" value="CARBAMOYLTRANSFERASE"/>
    <property type="match status" value="1"/>
</dbReference>
<dbReference type="FunFam" id="3.40.50.1370:FF:000008">
    <property type="entry name" value="Ornithine carbamoyltransferase"/>
    <property type="match status" value="1"/>
</dbReference>
<sequence length="299" mass="32686">MLETTHFTDIDDISASELDRVLTRAADIKSGADETQLPRATLAMLFEKPSTRTRVSFETGMTQLGGHALFLGPEDIQLGHGEPLSDTARVLGRYGDAIMVRLFKHDDLLEIAEHSEAPVINGLTDDAHPCQTLADLLTIREHVGEFDEVQAAWVGDGNNVGQSFVLGCAMAGIDLTVATPPDYAMDDEVIARAAELGEPPKVTTNPDEAIADADVVYTDVWISMGQESQRHEKLQAFEGFQLNEDFLADTDAKVMHCLPAHRGEEITGDVLEGDQSIVWDQAENRLHAQKGLIVELLDK</sequence>
<dbReference type="InterPro" id="IPR006132">
    <property type="entry name" value="Asp/Orn_carbamoyltranf_P-bd"/>
</dbReference>
<comment type="catalytic activity">
    <reaction evidence="4 5">
        <text>carbamoyl phosphate + L-ornithine = L-citrulline + phosphate + H(+)</text>
        <dbReference type="Rhea" id="RHEA:19513"/>
        <dbReference type="ChEBI" id="CHEBI:15378"/>
        <dbReference type="ChEBI" id="CHEBI:43474"/>
        <dbReference type="ChEBI" id="CHEBI:46911"/>
        <dbReference type="ChEBI" id="CHEBI:57743"/>
        <dbReference type="ChEBI" id="CHEBI:58228"/>
        <dbReference type="EC" id="2.1.3.3"/>
    </reaction>
</comment>
<organism evidence="8">
    <name type="scientific">Haloferax sp. CBA1149</name>
    <dbReference type="NCBI Taxonomy" id="2650753"/>
    <lineage>
        <taxon>Archaea</taxon>
        <taxon>Methanobacteriati</taxon>
        <taxon>Methanobacteriota</taxon>
        <taxon>Stenosarchaea group</taxon>
        <taxon>Halobacteria</taxon>
        <taxon>Halobacteriales</taxon>
        <taxon>Haloferacaceae</taxon>
        <taxon>Haloferax</taxon>
    </lineage>
</organism>
<dbReference type="PRINTS" id="PR00102">
    <property type="entry name" value="OTCASE"/>
</dbReference>
<dbReference type="EC" id="2.1.3.3" evidence="2 5"/>
<dbReference type="InterPro" id="IPR036901">
    <property type="entry name" value="Asp/Orn_carbamoylTrfase_sf"/>
</dbReference>
<feature type="domain" description="Aspartate/ornithine carbamoyltransferase carbamoyl-P binding" evidence="7">
    <location>
        <begin position="6"/>
        <end position="141"/>
    </location>
</feature>
<keyword evidence="5" id="KW-0963">Cytoplasm</keyword>
<comment type="caution">
    <text evidence="8">The sequence shown here is derived from an EMBL/GenBank/DDBJ whole genome shotgun (WGS) entry which is preliminary data.</text>
</comment>
<accession>A0A643JXS0</accession>
<evidence type="ECO:0000256" key="5">
    <source>
        <dbReference type="HAMAP-Rule" id="MF_01109"/>
    </source>
</evidence>
<evidence type="ECO:0000256" key="2">
    <source>
        <dbReference type="ARBA" id="ARBA00013007"/>
    </source>
</evidence>
<dbReference type="InterPro" id="IPR006130">
    <property type="entry name" value="Asp/Orn_carbamoylTrfase"/>
</dbReference>
<dbReference type="EMBL" id="VZUS01000001">
    <property type="protein sequence ID" value="KAB1187107.1"/>
    <property type="molecule type" value="Genomic_DNA"/>
</dbReference>
<dbReference type="AlphaFoldDB" id="A0A643JXS0"/>
<feature type="binding site" evidence="5">
    <location>
        <position position="159"/>
    </location>
    <ligand>
        <name>L-ornithine</name>
        <dbReference type="ChEBI" id="CHEBI:46911"/>
    </ligand>
</feature>
<evidence type="ECO:0000256" key="4">
    <source>
        <dbReference type="ARBA" id="ARBA00048772"/>
    </source>
</evidence>
<proteinExistence type="inferred from homology"/>
<feature type="binding site" evidence="5">
    <location>
        <position position="101"/>
    </location>
    <ligand>
        <name>carbamoyl phosphate</name>
        <dbReference type="ChEBI" id="CHEBI:58228"/>
    </ligand>
</feature>
<dbReference type="NCBIfam" id="TIGR00658">
    <property type="entry name" value="orni_carb_tr"/>
    <property type="match status" value="1"/>
</dbReference>
<dbReference type="RefSeq" id="WP_151135430.1">
    <property type="nucleotide sequence ID" value="NZ_VZUS01000001.1"/>
</dbReference>
<feature type="binding site" evidence="5">
    <location>
        <begin position="50"/>
        <end position="53"/>
    </location>
    <ligand>
        <name>carbamoyl phosphate</name>
        <dbReference type="ChEBI" id="CHEBI:58228"/>
    </ligand>
</feature>
<feature type="binding site" evidence="5">
    <location>
        <position position="77"/>
    </location>
    <ligand>
        <name>carbamoyl phosphate</name>
        <dbReference type="ChEBI" id="CHEBI:58228"/>
    </ligand>
</feature>
<keyword evidence="3 5" id="KW-0808">Transferase</keyword>
<evidence type="ECO:0000256" key="3">
    <source>
        <dbReference type="ARBA" id="ARBA00022679"/>
    </source>
</evidence>
<feature type="binding site" evidence="5">
    <location>
        <begin position="128"/>
        <end position="131"/>
    </location>
    <ligand>
        <name>carbamoyl phosphate</name>
        <dbReference type="ChEBI" id="CHEBI:58228"/>
    </ligand>
</feature>
<feature type="binding site" evidence="5">
    <location>
        <begin position="223"/>
        <end position="224"/>
    </location>
    <ligand>
        <name>L-ornithine</name>
        <dbReference type="ChEBI" id="CHEBI:46911"/>
    </ligand>
</feature>
<evidence type="ECO:0000259" key="6">
    <source>
        <dbReference type="Pfam" id="PF00185"/>
    </source>
</evidence>
<dbReference type="Pfam" id="PF00185">
    <property type="entry name" value="OTCace"/>
    <property type="match status" value="1"/>
</dbReference>
<dbReference type="GO" id="GO:0042450">
    <property type="term" value="P:L-arginine biosynthetic process via ornithine"/>
    <property type="evidence" value="ECO:0007669"/>
    <property type="project" value="UniProtKB-UniRule"/>
</dbReference>
<gene>
    <name evidence="8" type="primary">argF</name>
    <name evidence="8" type="ORF">Hfx1149_03285</name>
</gene>
<evidence type="ECO:0000313" key="8">
    <source>
        <dbReference type="EMBL" id="KAB1187107.1"/>
    </source>
</evidence>
<dbReference type="HAMAP" id="MF_01109">
    <property type="entry name" value="OTCase"/>
    <property type="match status" value="1"/>
</dbReference>
<dbReference type="NCBIfam" id="NF001986">
    <property type="entry name" value="PRK00779.1"/>
    <property type="match status" value="1"/>
</dbReference>
<protein>
    <recommendedName>
        <fullName evidence="2 5">Ornithine carbamoyltransferase</fullName>
        <shortName evidence="5">OTCase</shortName>
        <ecNumber evidence="2 5">2.1.3.3</ecNumber>
    </recommendedName>
</protein>
<feature type="domain" description="Aspartate/ornithine carbamoyltransferase Asp/Orn-binding" evidence="6">
    <location>
        <begin position="148"/>
        <end position="294"/>
    </location>
</feature>
<comment type="similarity">
    <text evidence="1 5">Belongs to the aspartate/ornithine carbamoyltransferase superfamily. OTCase family.</text>
</comment>
<dbReference type="InterPro" id="IPR024904">
    <property type="entry name" value="OTCase_ArgI"/>
</dbReference>
<reference evidence="8" key="1">
    <citation type="submission" date="2019-09" db="EMBL/GenBank/DDBJ databases">
        <title>Genomic analysis of Haloferax sp. CBA1149.</title>
        <authorList>
            <person name="Roh S.W."/>
        </authorList>
    </citation>
    <scope>NUCLEOTIDE SEQUENCE</scope>
    <source>
        <strain evidence="8">CBA1149</strain>
    </source>
</reference>
<dbReference type="InterPro" id="IPR002292">
    <property type="entry name" value="Orn/put_carbamltrans"/>
</dbReference>
<dbReference type="GO" id="GO:0016597">
    <property type="term" value="F:amino acid binding"/>
    <property type="evidence" value="ECO:0007669"/>
    <property type="project" value="InterPro"/>
</dbReference>
<feature type="binding site" evidence="5">
    <location>
        <position position="285"/>
    </location>
    <ligand>
        <name>carbamoyl phosphate</name>
        <dbReference type="ChEBI" id="CHEBI:58228"/>
    </ligand>
</feature>
<evidence type="ECO:0000256" key="1">
    <source>
        <dbReference type="ARBA" id="ARBA00007805"/>
    </source>
</evidence>
<dbReference type="PRINTS" id="PR00100">
    <property type="entry name" value="AOTCASE"/>
</dbReference>
<dbReference type="Gene3D" id="3.40.50.1370">
    <property type="entry name" value="Aspartate/ornithine carbamoyltransferase"/>
    <property type="match status" value="2"/>
</dbReference>
<dbReference type="GO" id="GO:0019240">
    <property type="term" value="P:citrulline biosynthetic process"/>
    <property type="evidence" value="ECO:0007669"/>
    <property type="project" value="TreeGrafter"/>
</dbReference>
<name>A0A643JXS0_9EURY</name>
<evidence type="ECO:0000259" key="7">
    <source>
        <dbReference type="Pfam" id="PF02729"/>
    </source>
</evidence>
<dbReference type="Pfam" id="PF02729">
    <property type="entry name" value="OTCace_N"/>
    <property type="match status" value="1"/>
</dbReference>
<feature type="binding site" evidence="5">
    <location>
        <position position="219"/>
    </location>
    <ligand>
        <name>L-ornithine</name>
        <dbReference type="ChEBI" id="CHEBI:46911"/>
    </ligand>
</feature>
<comment type="subcellular location">
    <subcellularLocation>
        <location evidence="5">Cytoplasm</location>
    </subcellularLocation>
</comment>
<dbReference type="PANTHER" id="PTHR45753:SF3">
    <property type="entry name" value="ORNITHINE TRANSCARBAMYLASE, MITOCHONDRIAL"/>
    <property type="match status" value="1"/>
</dbReference>
<dbReference type="InterPro" id="IPR006131">
    <property type="entry name" value="Asp_carbamoyltransf_Asp/Orn-bd"/>
</dbReference>
<feature type="binding site" evidence="5">
    <location>
        <begin position="257"/>
        <end position="258"/>
    </location>
    <ligand>
        <name>carbamoyl phosphate</name>
        <dbReference type="ChEBI" id="CHEBI:58228"/>
    </ligand>
</feature>
<dbReference type="GO" id="GO:0004585">
    <property type="term" value="F:ornithine carbamoyltransferase activity"/>
    <property type="evidence" value="ECO:0007669"/>
    <property type="project" value="UniProtKB-UniRule"/>
</dbReference>
<dbReference type="PANTHER" id="PTHR45753">
    <property type="entry name" value="ORNITHINE CARBAMOYLTRANSFERASE, MITOCHONDRIAL"/>
    <property type="match status" value="1"/>
</dbReference>